<dbReference type="PANTHER" id="PTHR44140">
    <property type="entry name" value="LD25575P"/>
    <property type="match status" value="1"/>
</dbReference>
<dbReference type="PANTHER" id="PTHR44140:SF2">
    <property type="entry name" value="LD25575P"/>
    <property type="match status" value="1"/>
</dbReference>
<dbReference type="OrthoDB" id="1726119at2759"/>
<dbReference type="Proteomes" id="UP000777482">
    <property type="component" value="Unassembled WGS sequence"/>
</dbReference>
<keyword evidence="8" id="KW-1185">Reference proteome</keyword>
<dbReference type="GO" id="GO:0051087">
    <property type="term" value="F:protein-folding chaperone binding"/>
    <property type="evidence" value="ECO:0007669"/>
    <property type="project" value="TreeGrafter"/>
</dbReference>
<dbReference type="GO" id="GO:0051787">
    <property type="term" value="F:misfolded protein binding"/>
    <property type="evidence" value="ECO:0007669"/>
    <property type="project" value="TreeGrafter"/>
</dbReference>
<name>A0A9P6W2F5_RHOMI</name>
<dbReference type="AlphaFoldDB" id="A0A9P6W2F5"/>
<feature type="region of interest" description="Disordered" evidence="4">
    <location>
        <begin position="501"/>
        <end position="583"/>
    </location>
</feature>
<evidence type="ECO:0000313" key="8">
    <source>
        <dbReference type="Proteomes" id="UP000777482"/>
    </source>
</evidence>
<dbReference type="SMART" id="SM00271">
    <property type="entry name" value="DnaJ"/>
    <property type="match status" value="1"/>
</dbReference>
<dbReference type="Pfam" id="PF00226">
    <property type="entry name" value="DnaJ"/>
    <property type="match status" value="1"/>
</dbReference>
<dbReference type="SUPFAM" id="SSF48452">
    <property type="entry name" value="TPR-like"/>
    <property type="match status" value="1"/>
</dbReference>
<feature type="compositionally biased region" description="Gly residues" evidence="4">
    <location>
        <begin position="571"/>
        <end position="583"/>
    </location>
</feature>
<comment type="caution">
    <text evidence="7">The sequence shown here is derived from an EMBL/GenBank/DDBJ whole genome shotgun (WGS) entry which is preliminary data.</text>
</comment>
<dbReference type="InterPro" id="IPR036869">
    <property type="entry name" value="J_dom_sf"/>
</dbReference>
<evidence type="ECO:0000313" key="7">
    <source>
        <dbReference type="EMBL" id="KAG0662003.1"/>
    </source>
</evidence>
<evidence type="ECO:0000256" key="4">
    <source>
        <dbReference type="SAM" id="MobiDB-lite"/>
    </source>
</evidence>
<protein>
    <recommendedName>
        <fullName evidence="6">J domain-containing protein</fullName>
    </recommendedName>
</protein>
<dbReference type="InterPro" id="IPR011990">
    <property type="entry name" value="TPR-like_helical_dom_sf"/>
</dbReference>
<feature type="compositionally biased region" description="Gly residues" evidence="4">
    <location>
        <begin position="515"/>
        <end position="531"/>
    </location>
</feature>
<dbReference type="Gene3D" id="1.25.40.10">
    <property type="entry name" value="Tetratricopeptide repeat domain"/>
    <property type="match status" value="1"/>
</dbReference>
<evidence type="ECO:0000259" key="6">
    <source>
        <dbReference type="PROSITE" id="PS50076"/>
    </source>
</evidence>
<dbReference type="InterPro" id="IPR051727">
    <property type="entry name" value="DnaJ_C3_Co-chaperones"/>
</dbReference>
<dbReference type="GO" id="GO:0034975">
    <property type="term" value="P:protein folding in endoplasmic reticulum"/>
    <property type="evidence" value="ECO:0007669"/>
    <property type="project" value="TreeGrafter"/>
</dbReference>
<keyword evidence="2 5" id="KW-0732">Signal</keyword>
<comment type="subcellular location">
    <subcellularLocation>
        <location evidence="1">Endoplasmic reticulum</location>
    </subcellularLocation>
</comment>
<evidence type="ECO:0000256" key="3">
    <source>
        <dbReference type="ARBA" id="ARBA00022824"/>
    </source>
</evidence>
<dbReference type="PRINTS" id="PR00625">
    <property type="entry name" value="JDOMAIN"/>
</dbReference>
<feature type="compositionally biased region" description="Low complexity" evidence="4">
    <location>
        <begin position="551"/>
        <end position="570"/>
    </location>
</feature>
<feature type="signal peptide" evidence="5">
    <location>
        <begin position="1"/>
        <end position="21"/>
    </location>
</feature>
<evidence type="ECO:0000256" key="2">
    <source>
        <dbReference type="ARBA" id="ARBA00022729"/>
    </source>
</evidence>
<organism evidence="7 8">
    <name type="scientific">Rhodotorula mucilaginosa</name>
    <name type="common">Yeast</name>
    <name type="synonym">Rhodotorula rubra</name>
    <dbReference type="NCBI Taxonomy" id="5537"/>
    <lineage>
        <taxon>Eukaryota</taxon>
        <taxon>Fungi</taxon>
        <taxon>Dikarya</taxon>
        <taxon>Basidiomycota</taxon>
        <taxon>Pucciniomycotina</taxon>
        <taxon>Microbotryomycetes</taxon>
        <taxon>Sporidiobolales</taxon>
        <taxon>Sporidiobolaceae</taxon>
        <taxon>Rhodotorula</taxon>
    </lineage>
</organism>
<feature type="compositionally biased region" description="Gly residues" evidence="4">
    <location>
        <begin position="540"/>
        <end position="550"/>
    </location>
</feature>
<reference evidence="7 8" key="1">
    <citation type="submission" date="2020-11" db="EMBL/GenBank/DDBJ databases">
        <title>Kefir isolates.</title>
        <authorList>
            <person name="Marcisauskas S."/>
            <person name="Kim Y."/>
            <person name="Blasche S."/>
        </authorList>
    </citation>
    <scope>NUCLEOTIDE SEQUENCE [LARGE SCALE GENOMIC DNA]</scope>
    <source>
        <strain evidence="7 8">KR</strain>
    </source>
</reference>
<feature type="domain" description="J" evidence="6">
    <location>
        <begin position="445"/>
        <end position="507"/>
    </location>
</feature>
<dbReference type="InterPro" id="IPR019734">
    <property type="entry name" value="TPR_rpt"/>
</dbReference>
<dbReference type="Gene3D" id="1.10.287.110">
    <property type="entry name" value="DnaJ domain"/>
    <property type="match status" value="1"/>
</dbReference>
<gene>
    <name evidence="7" type="ORF">C6P46_003708</name>
</gene>
<dbReference type="PROSITE" id="PS50076">
    <property type="entry name" value="DNAJ_2"/>
    <property type="match status" value="1"/>
</dbReference>
<feature type="chain" id="PRO_5040258230" description="J domain-containing protein" evidence="5">
    <location>
        <begin position="22"/>
        <end position="583"/>
    </location>
</feature>
<sequence length="583" mass="62916">MRTVALVVYSLAAALAVCAAGLPDNASDLPLSSLLSLAQDALAQGKSSDALQIYDHCLERDPADFATLYKRATVRLASGHLARAKDAFREVLALREYDLAHLQLAKIHAKLAEYDDAKTEIDHFLRSAKKQRPKGDKDLKDADELRKQVVAAQKDLAVAKKARASKPPQPERCVTASTSALQLSPQSLELRLLRAECSLLAHDFDSAIGDLSRASALSPTLPQHLLVRIALLSAFFTPPPHDRPEISADALLSLKRCLSADPDSKTCAKPLKALKALEKDLARLRNWIDAGNKWMETAVALAGSSTKEGIVPRVREMLELYQKPLVRRAGRAKDDVDEAPLPATGGDDLAKYSPLLRTLQSTLCKAYVHLDSRKASAACAAALELDSEDTWGLVARADELMKKEEWEEAVRVLSAAFEATGRTDRAIHDRLTKAQRLLKQSKSKDYYKILGVARDADAKTIKRAYRKATLKAHPDKEGGSEEKMAQLNEAYEVLSNPELRARFDAGDDPNDPQSGQGGSPFGGGGFGGGGQPIFFQQSGSFGGGGGGGGFQQFFQQQAGGAGGQQFFQQFGGNGGGGAQFRWG</sequence>
<accession>A0A9P6W2F5</accession>
<dbReference type="SUPFAM" id="SSF46565">
    <property type="entry name" value="Chaperone J-domain"/>
    <property type="match status" value="1"/>
</dbReference>
<dbReference type="EMBL" id="PUHQ01000030">
    <property type="protein sequence ID" value="KAG0662003.1"/>
    <property type="molecule type" value="Genomic_DNA"/>
</dbReference>
<keyword evidence="3" id="KW-0256">Endoplasmic reticulum</keyword>
<evidence type="ECO:0000256" key="1">
    <source>
        <dbReference type="ARBA" id="ARBA00004240"/>
    </source>
</evidence>
<dbReference type="InterPro" id="IPR001623">
    <property type="entry name" value="DnaJ_domain"/>
</dbReference>
<proteinExistence type="predicted"/>
<dbReference type="GO" id="GO:0005783">
    <property type="term" value="C:endoplasmic reticulum"/>
    <property type="evidence" value="ECO:0007669"/>
    <property type="project" value="UniProtKB-SubCell"/>
</dbReference>
<dbReference type="CDD" id="cd06257">
    <property type="entry name" value="DnaJ"/>
    <property type="match status" value="1"/>
</dbReference>
<dbReference type="SMART" id="SM00028">
    <property type="entry name" value="TPR"/>
    <property type="match status" value="4"/>
</dbReference>
<evidence type="ECO:0000256" key="5">
    <source>
        <dbReference type="SAM" id="SignalP"/>
    </source>
</evidence>